<name>A0ABV2SG68_9GAMM</name>
<dbReference type="SUPFAM" id="SSF53335">
    <property type="entry name" value="S-adenosyl-L-methionine-dependent methyltransferases"/>
    <property type="match status" value="1"/>
</dbReference>
<dbReference type="Proteomes" id="UP001549366">
    <property type="component" value="Unassembled WGS sequence"/>
</dbReference>
<proteinExistence type="inferred from homology"/>
<accession>A0ABV2SG68</accession>
<evidence type="ECO:0000256" key="7">
    <source>
        <dbReference type="ARBA" id="ARBA00047943"/>
    </source>
</evidence>
<dbReference type="PANTHER" id="PTHR43675:SF8">
    <property type="entry name" value="ARSENITE METHYLTRANSFERASE"/>
    <property type="match status" value="1"/>
</dbReference>
<keyword evidence="11" id="KW-1185">Reference proteome</keyword>
<evidence type="ECO:0000259" key="9">
    <source>
        <dbReference type="Pfam" id="PF13847"/>
    </source>
</evidence>
<comment type="catalytic activity">
    <reaction evidence="8">
        <text>arsenic triglutathione + 3 [thioredoxin]-dithiol + 3 S-adenosyl-L-methionine = trimethylarsine + 3 [thioredoxin]-disulfide + 3 glutathione + 3 S-adenosyl-L-homocysteine + 3 H(+)</text>
        <dbReference type="Rhea" id="RHEA:69432"/>
        <dbReference type="Rhea" id="RHEA-COMP:10698"/>
        <dbReference type="Rhea" id="RHEA-COMP:10700"/>
        <dbReference type="ChEBI" id="CHEBI:15378"/>
        <dbReference type="ChEBI" id="CHEBI:27130"/>
        <dbReference type="ChEBI" id="CHEBI:29950"/>
        <dbReference type="ChEBI" id="CHEBI:50058"/>
        <dbReference type="ChEBI" id="CHEBI:57856"/>
        <dbReference type="ChEBI" id="CHEBI:57925"/>
        <dbReference type="ChEBI" id="CHEBI:59789"/>
        <dbReference type="ChEBI" id="CHEBI:183640"/>
        <dbReference type="EC" id="2.1.1.137"/>
    </reaction>
</comment>
<dbReference type="PANTHER" id="PTHR43675">
    <property type="entry name" value="ARSENITE METHYLTRANSFERASE"/>
    <property type="match status" value="1"/>
</dbReference>
<evidence type="ECO:0000256" key="8">
    <source>
        <dbReference type="ARBA" id="ARBA00048428"/>
    </source>
</evidence>
<dbReference type="Gene3D" id="3.40.50.150">
    <property type="entry name" value="Vaccinia Virus protein VP39"/>
    <property type="match status" value="1"/>
</dbReference>
<dbReference type="Gene3D" id="3.40.5.100">
    <property type="match status" value="1"/>
</dbReference>
<evidence type="ECO:0000256" key="1">
    <source>
        <dbReference type="ARBA" id="ARBA00022679"/>
    </source>
</evidence>
<comment type="catalytic activity">
    <reaction evidence="7">
        <text>arsenic triglutathione + 2 [thioredoxin]-dithiol + 2 S-adenosyl-L-methionine + H2O = dimethylarsinous acid + 2 [thioredoxin]-disulfide + 3 glutathione + 2 S-adenosyl-L-homocysteine + 2 H(+)</text>
        <dbReference type="Rhea" id="RHEA:69464"/>
        <dbReference type="Rhea" id="RHEA-COMP:10698"/>
        <dbReference type="Rhea" id="RHEA-COMP:10700"/>
        <dbReference type="ChEBI" id="CHEBI:15377"/>
        <dbReference type="ChEBI" id="CHEBI:15378"/>
        <dbReference type="ChEBI" id="CHEBI:23808"/>
        <dbReference type="ChEBI" id="CHEBI:29950"/>
        <dbReference type="ChEBI" id="CHEBI:50058"/>
        <dbReference type="ChEBI" id="CHEBI:57856"/>
        <dbReference type="ChEBI" id="CHEBI:57925"/>
        <dbReference type="ChEBI" id="CHEBI:59789"/>
        <dbReference type="ChEBI" id="CHEBI:183640"/>
        <dbReference type="EC" id="2.1.1.137"/>
    </reaction>
</comment>
<dbReference type="RefSeq" id="WP_354011063.1">
    <property type="nucleotide sequence ID" value="NZ_JBEWTA010000001.1"/>
</dbReference>
<feature type="domain" description="Methyltransferase" evidence="9">
    <location>
        <begin position="68"/>
        <end position="221"/>
    </location>
</feature>
<dbReference type="EC" id="2.1.1.137" evidence="4"/>
<evidence type="ECO:0000313" key="11">
    <source>
        <dbReference type="Proteomes" id="UP001549366"/>
    </source>
</evidence>
<evidence type="ECO:0000313" key="10">
    <source>
        <dbReference type="EMBL" id="MET4756752.1"/>
    </source>
</evidence>
<comment type="caution">
    <text evidence="10">The sequence shown here is derived from an EMBL/GenBank/DDBJ whole genome shotgun (WGS) entry which is preliminary data.</text>
</comment>
<gene>
    <name evidence="10" type="ORF">V5J35_001944</name>
</gene>
<comment type="similarity">
    <text evidence="3">Belongs to the methyltransferase superfamily. Arsenite methyltransferase family.</text>
</comment>
<dbReference type="Pfam" id="PF13847">
    <property type="entry name" value="Methyltransf_31"/>
    <property type="match status" value="1"/>
</dbReference>
<reference evidence="10 11" key="1">
    <citation type="submission" date="2024-06" db="EMBL/GenBank/DDBJ databases">
        <title>Genomic Encyclopedia of Type Strains, Phase V (KMG-V): Genome sequencing to study the core and pangenomes of soil and plant-associated prokaryotes.</title>
        <authorList>
            <person name="Whitman W."/>
        </authorList>
    </citation>
    <scope>NUCLEOTIDE SEQUENCE [LARGE SCALE GENOMIC DNA]</scope>
    <source>
        <strain evidence="10 11">NE40</strain>
    </source>
</reference>
<evidence type="ECO:0000256" key="5">
    <source>
        <dbReference type="ARBA" id="ARBA00034545"/>
    </source>
</evidence>
<evidence type="ECO:0000256" key="6">
    <source>
        <dbReference type="ARBA" id="ARBA00047941"/>
    </source>
</evidence>
<keyword evidence="1 10" id="KW-0808">Transferase</keyword>
<dbReference type="GO" id="GO:0032259">
    <property type="term" value="P:methylation"/>
    <property type="evidence" value="ECO:0007669"/>
    <property type="project" value="UniProtKB-KW"/>
</dbReference>
<dbReference type="EMBL" id="JBEWTB010000002">
    <property type="protein sequence ID" value="MET4756752.1"/>
    <property type="molecule type" value="Genomic_DNA"/>
</dbReference>
<evidence type="ECO:0000256" key="2">
    <source>
        <dbReference type="ARBA" id="ARBA00022691"/>
    </source>
</evidence>
<comment type="catalytic activity">
    <reaction evidence="6">
        <text>arsenic triglutathione + [thioredoxin]-dithiol + S-adenosyl-L-methionine + 2 H2O = methylarsonous acid + [thioredoxin]-disulfide + 3 glutathione + S-adenosyl-L-homocysteine + H(+)</text>
        <dbReference type="Rhea" id="RHEA:69460"/>
        <dbReference type="Rhea" id="RHEA-COMP:10698"/>
        <dbReference type="Rhea" id="RHEA-COMP:10700"/>
        <dbReference type="ChEBI" id="CHEBI:15377"/>
        <dbReference type="ChEBI" id="CHEBI:15378"/>
        <dbReference type="ChEBI" id="CHEBI:17826"/>
        <dbReference type="ChEBI" id="CHEBI:29950"/>
        <dbReference type="ChEBI" id="CHEBI:50058"/>
        <dbReference type="ChEBI" id="CHEBI:57856"/>
        <dbReference type="ChEBI" id="CHEBI:57925"/>
        <dbReference type="ChEBI" id="CHEBI:59789"/>
        <dbReference type="ChEBI" id="CHEBI:183640"/>
        <dbReference type="EC" id="2.1.1.137"/>
    </reaction>
</comment>
<dbReference type="InterPro" id="IPR026669">
    <property type="entry name" value="Arsenite_MeTrfase-like"/>
</dbReference>
<protein>
    <recommendedName>
        <fullName evidence="5">Arsenite methyltransferase</fullName>
        <ecNumber evidence="4">2.1.1.137</ecNumber>
    </recommendedName>
</protein>
<organism evidence="10 11">
    <name type="scientific">Endozoicomonas lisbonensis</name>
    <dbReference type="NCBI Taxonomy" id="3120522"/>
    <lineage>
        <taxon>Bacteria</taxon>
        <taxon>Pseudomonadati</taxon>
        <taxon>Pseudomonadota</taxon>
        <taxon>Gammaproteobacteria</taxon>
        <taxon>Oceanospirillales</taxon>
        <taxon>Endozoicomonadaceae</taxon>
        <taxon>Endozoicomonas</taxon>
    </lineage>
</organism>
<dbReference type="CDD" id="cd02440">
    <property type="entry name" value="AdoMet_MTases"/>
    <property type="match status" value="1"/>
</dbReference>
<evidence type="ECO:0000256" key="4">
    <source>
        <dbReference type="ARBA" id="ARBA00034521"/>
    </source>
</evidence>
<keyword evidence="2" id="KW-0949">S-adenosyl-L-methionine</keyword>
<dbReference type="GO" id="GO:0030791">
    <property type="term" value="F:arsenite methyltransferase activity"/>
    <property type="evidence" value="ECO:0007669"/>
    <property type="project" value="UniProtKB-EC"/>
</dbReference>
<sequence length="350" mass="38615">MKNLSHNHETLKEYYGRVLSGTGDLKTNACCSESNTMPLPARNILKLIDQEITDRFYGCGSPIPASLDGCTVLDLGCGTGRDTYILSGLVGKNGLVIGVDMTDEQLSVARRYLPSMMEKLGFQQAPNVEFKSGYIEKLQWLGIESESVDVVVSNCVINLSPYKREVFKEIFRVLKPGGELLFSDVFSGQRIPESLKGDPVLLGECLSGALYIEDFRRLLNELGCPDYRLLSKAPVTINNPEIEAKIGGIAFYSMTIRAFKLDNLEDICEDYGQIAAYKGTVSGYPHSFQLDDHHRFITGKPVRVCGNTAAMLQNTRLGAHFTIHGTRKVHYGPFDCSPGCDDRELAGTCC</sequence>
<evidence type="ECO:0000256" key="3">
    <source>
        <dbReference type="ARBA" id="ARBA00034487"/>
    </source>
</evidence>
<dbReference type="InterPro" id="IPR029063">
    <property type="entry name" value="SAM-dependent_MTases_sf"/>
</dbReference>
<keyword evidence="10" id="KW-0489">Methyltransferase</keyword>
<dbReference type="InterPro" id="IPR025714">
    <property type="entry name" value="Methyltranfer_dom"/>
</dbReference>